<proteinExistence type="predicted"/>
<dbReference type="InterPro" id="IPR020845">
    <property type="entry name" value="AMP-binding_CS"/>
</dbReference>
<dbReference type="Proteomes" id="UP000007374">
    <property type="component" value="Unassembled WGS sequence"/>
</dbReference>
<dbReference type="Pfam" id="PF00501">
    <property type="entry name" value="AMP-binding"/>
    <property type="match status" value="1"/>
</dbReference>
<accession>K2PNL8</accession>
<protein>
    <submittedName>
        <fullName evidence="3">AMP-dependent synthetase and ligase</fullName>
    </submittedName>
</protein>
<dbReference type="AlphaFoldDB" id="K2PNL8"/>
<feature type="domain" description="AMP-binding enzyme C-terminal" evidence="2">
    <location>
        <begin position="435"/>
        <end position="513"/>
    </location>
</feature>
<dbReference type="EMBL" id="AMSI01000005">
    <property type="protein sequence ID" value="EKF42637.1"/>
    <property type="molecule type" value="Genomic_DNA"/>
</dbReference>
<dbReference type="SUPFAM" id="SSF56801">
    <property type="entry name" value="Acetyl-CoA synthetase-like"/>
    <property type="match status" value="1"/>
</dbReference>
<gene>
    <name evidence="3" type="ORF">NA8A_08219</name>
</gene>
<dbReference type="InterPro" id="IPR025110">
    <property type="entry name" value="AMP-bd_C"/>
</dbReference>
<dbReference type="InterPro" id="IPR042099">
    <property type="entry name" value="ANL_N_sf"/>
</dbReference>
<evidence type="ECO:0000313" key="4">
    <source>
        <dbReference type="Proteomes" id="UP000007374"/>
    </source>
</evidence>
<sequence>MERIAESDEAFRRRVEAEPLPCNLGALLDQAVERFADDPAWVFVEQDLPALSWRDLSELVSRSANAFAAMGVRKGSHVGVMLPNIPQSLAAWLGLARLGARMIPINPGYTPDELKYWLTDGDAEFLLMDGAKFDTFLAVEKDAPLLSRERMAIWGDPIDGFKHWQNLLDTASPSFSEGETVDIDDIVSIQYTSGSTGWPKGCLLSHRYWIVCGKVVSEMWPGLKRIQCDLPFYYMGPLWRFTMAAFQGAALYVPPAYSLSRFRERVRDYEYDMAWMTNPVAMLEPAPIEDEHKLTMIATFGMGPSLQSSIAGRYKVPVRDAFGMTEIGFAIGCRLNDDRSVGIGTCGKILPLREGKIADPEGNELPDGEIGELCITGPGILQGYYKKKEATDGAFHGRWFRTGDLARRDADGYYYIVGRIKDMIRRSAENISVTEVESALSTLSEIEDVAVHGVKDEKRGEEVKACLVLKEGKTPQDLPPEAVLDHARGHLARFKVPRYIQYYTVFPRTGSNKIAKKRLQDGEGQVLTGTFDATTGAWSEPPFGKAGDA</sequence>
<dbReference type="InterPro" id="IPR045851">
    <property type="entry name" value="AMP-bd_C_sf"/>
</dbReference>
<dbReference type="OrthoDB" id="7315605at2"/>
<keyword evidence="3" id="KW-0436">Ligase</keyword>
<reference evidence="3 4" key="1">
    <citation type="journal article" date="2012" name="J. Bacteriol.">
        <title>Genome Sequence of Nitratireductor indicus Type Strain C115.</title>
        <authorList>
            <person name="Lai Q."/>
            <person name="Li G."/>
            <person name="Yu Z."/>
            <person name="Shao Z."/>
        </authorList>
    </citation>
    <scope>NUCLEOTIDE SEQUENCE [LARGE SCALE GENOMIC DNA]</scope>
    <source>
        <strain evidence="3 4">C115</strain>
    </source>
</reference>
<comment type="caution">
    <text evidence="3">The sequence shown here is derived from an EMBL/GenBank/DDBJ whole genome shotgun (WGS) entry which is preliminary data.</text>
</comment>
<dbReference type="Gene3D" id="3.40.50.12780">
    <property type="entry name" value="N-terminal domain of ligase-like"/>
    <property type="match status" value="1"/>
</dbReference>
<dbReference type="eggNOG" id="COG0318">
    <property type="taxonomic scope" value="Bacteria"/>
</dbReference>
<dbReference type="PANTHER" id="PTHR43767">
    <property type="entry name" value="LONG-CHAIN-FATTY-ACID--COA LIGASE"/>
    <property type="match status" value="1"/>
</dbReference>
<evidence type="ECO:0000259" key="1">
    <source>
        <dbReference type="Pfam" id="PF00501"/>
    </source>
</evidence>
<keyword evidence="4" id="KW-1185">Reference proteome</keyword>
<dbReference type="PROSITE" id="PS00455">
    <property type="entry name" value="AMP_BINDING"/>
    <property type="match status" value="1"/>
</dbReference>
<dbReference type="STRING" id="721133.SAMN05216176_10318"/>
<dbReference type="GO" id="GO:0016878">
    <property type="term" value="F:acid-thiol ligase activity"/>
    <property type="evidence" value="ECO:0007669"/>
    <property type="project" value="UniProtKB-ARBA"/>
</dbReference>
<evidence type="ECO:0000259" key="2">
    <source>
        <dbReference type="Pfam" id="PF13193"/>
    </source>
</evidence>
<dbReference type="InterPro" id="IPR000873">
    <property type="entry name" value="AMP-dep_synth/lig_dom"/>
</dbReference>
<dbReference type="PATRIC" id="fig|1231190.3.peg.1717"/>
<feature type="domain" description="AMP-dependent synthetase/ligase" evidence="1">
    <location>
        <begin position="29"/>
        <end position="385"/>
    </location>
</feature>
<dbReference type="PANTHER" id="PTHR43767:SF1">
    <property type="entry name" value="NONRIBOSOMAL PEPTIDE SYNTHASE PES1 (EUROFUNG)-RELATED"/>
    <property type="match status" value="1"/>
</dbReference>
<dbReference type="RefSeq" id="WP_009449971.1">
    <property type="nucleotide sequence ID" value="NZ_AMSI01000005.1"/>
</dbReference>
<evidence type="ECO:0000313" key="3">
    <source>
        <dbReference type="EMBL" id="EKF42637.1"/>
    </source>
</evidence>
<name>K2PNL8_9HYPH</name>
<dbReference type="Pfam" id="PF13193">
    <property type="entry name" value="AMP-binding_C"/>
    <property type="match status" value="1"/>
</dbReference>
<dbReference type="Gene3D" id="3.30.300.30">
    <property type="match status" value="1"/>
</dbReference>
<organism evidence="3 4">
    <name type="scientific">Nitratireductor indicus C115</name>
    <dbReference type="NCBI Taxonomy" id="1231190"/>
    <lineage>
        <taxon>Bacteria</taxon>
        <taxon>Pseudomonadati</taxon>
        <taxon>Pseudomonadota</taxon>
        <taxon>Alphaproteobacteria</taxon>
        <taxon>Hyphomicrobiales</taxon>
        <taxon>Phyllobacteriaceae</taxon>
        <taxon>Nitratireductor</taxon>
    </lineage>
</organism>
<dbReference type="InterPro" id="IPR050237">
    <property type="entry name" value="ATP-dep_AMP-bd_enzyme"/>
</dbReference>